<proteinExistence type="predicted"/>
<evidence type="ECO:0000313" key="2">
    <source>
        <dbReference type="Proteomes" id="UP000287023"/>
    </source>
</evidence>
<evidence type="ECO:0000313" key="1">
    <source>
        <dbReference type="EMBL" id="RUR34465.1"/>
    </source>
</evidence>
<gene>
    <name evidence="1" type="ORF">ELY38_02425</name>
</gene>
<dbReference type="Proteomes" id="UP000287023">
    <property type="component" value="Unassembled WGS sequence"/>
</dbReference>
<dbReference type="AlphaFoldDB" id="A0A3S0Z186"/>
<reference evidence="1 2" key="1">
    <citation type="submission" date="2018-12" db="EMBL/GenBank/DDBJ databases">
        <title>three novel Halomonas strain isolated from plants.</title>
        <authorList>
            <person name="Sun C."/>
        </authorList>
    </citation>
    <scope>NUCLEOTIDE SEQUENCE [LARGE SCALE GENOMIC DNA]</scope>
    <source>
        <strain evidence="1 2">JCM 18142</strain>
    </source>
</reference>
<accession>A0A3S0Z186</accession>
<organism evidence="1 2">
    <name type="scientific">Vreelandella nanhaiensis</name>
    <dbReference type="NCBI Taxonomy" id="1258546"/>
    <lineage>
        <taxon>Bacteria</taxon>
        <taxon>Pseudomonadati</taxon>
        <taxon>Pseudomonadota</taxon>
        <taxon>Gammaproteobacteria</taxon>
        <taxon>Oceanospirillales</taxon>
        <taxon>Halomonadaceae</taxon>
        <taxon>Vreelandella</taxon>
    </lineage>
</organism>
<sequence length="132" mass="14397">MRLKFLAGAGPASYNIEGSMIEGIDTSLFVEGAQFVGNEQTHAAGIFDMFWKGGERHVVLAQPTKTSDMPWAARDAGWINAADYDPQARYVAATNPQALALLESGKAEYWRDSVDGAWTVRAIEMVEQESVA</sequence>
<dbReference type="OrthoDB" id="6168755at2"/>
<dbReference type="RefSeq" id="WP_127059910.1">
    <property type="nucleotide sequence ID" value="NZ_RZHF01000004.1"/>
</dbReference>
<name>A0A3S0Z186_9GAMM</name>
<comment type="caution">
    <text evidence="1">The sequence shown here is derived from an EMBL/GenBank/DDBJ whole genome shotgun (WGS) entry which is preliminary data.</text>
</comment>
<keyword evidence="2" id="KW-1185">Reference proteome</keyword>
<dbReference type="EMBL" id="RZHF01000004">
    <property type="protein sequence ID" value="RUR34465.1"/>
    <property type="molecule type" value="Genomic_DNA"/>
</dbReference>
<protein>
    <submittedName>
        <fullName evidence="1">Uncharacterized protein</fullName>
    </submittedName>
</protein>